<protein>
    <submittedName>
        <fullName evidence="1">Uncharacterized protein</fullName>
    </submittedName>
</protein>
<organism evidence="1 2">
    <name type="scientific">Cuscuta epithymum</name>
    <dbReference type="NCBI Taxonomy" id="186058"/>
    <lineage>
        <taxon>Eukaryota</taxon>
        <taxon>Viridiplantae</taxon>
        <taxon>Streptophyta</taxon>
        <taxon>Embryophyta</taxon>
        <taxon>Tracheophyta</taxon>
        <taxon>Spermatophyta</taxon>
        <taxon>Magnoliopsida</taxon>
        <taxon>eudicotyledons</taxon>
        <taxon>Gunneridae</taxon>
        <taxon>Pentapetalae</taxon>
        <taxon>asterids</taxon>
        <taxon>lamiids</taxon>
        <taxon>Solanales</taxon>
        <taxon>Convolvulaceae</taxon>
        <taxon>Cuscuteae</taxon>
        <taxon>Cuscuta</taxon>
        <taxon>Cuscuta subgen. Cuscuta</taxon>
    </lineage>
</organism>
<dbReference type="AlphaFoldDB" id="A0AAV0C2D2"/>
<proteinExistence type="predicted"/>
<dbReference type="EMBL" id="CAMAPF010000007">
    <property type="protein sequence ID" value="CAH9057935.1"/>
    <property type="molecule type" value="Genomic_DNA"/>
</dbReference>
<keyword evidence="2" id="KW-1185">Reference proteome</keyword>
<evidence type="ECO:0000313" key="1">
    <source>
        <dbReference type="EMBL" id="CAH9057935.1"/>
    </source>
</evidence>
<dbReference type="Proteomes" id="UP001152523">
    <property type="component" value="Unassembled WGS sequence"/>
</dbReference>
<accession>A0AAV0C2D2</accession>
<comment type="caution">
    <text evidence="1">The sequence shown here is derived from an EMBL/GenBank/DDBJ whole genome shotgun (WGS) entry which is preliminary data.</text>
</comment>
<evidence type="ECO:0000313" key="2">
    <source>
        <dbReference type="Proteomes" id="UP001152523"/>
    </source>
</evidence>
<gene>
    <name evidence="1" type="ORF">CEPIT_LOCUS1180</name>
</gene>
<reference evidence="1" key="1">
    <citation type="submission" date="2022-07" db="EMBL/GenBank/DDBJ databases">
        <authorList>
            <person name="Macas J."/>
            <person name="Novak P."/>
            <person name="Neumann P."/>
        </authorList>
    </citation>
    <scope>NUCLEOTIDE SEQUENCE</scope>
</reference>
<name>A0AAV0C2D2_9ASTE</name>
<sequence>MWYCARSQDFSMIHSTFCGTKECGALKARFPILEQMAPYPFVVQRNVVIACFEVHKFIRKSNIDDEFFDEWDNDNIINNQAQEEVEDIGEEVHGPQWGTQSLQYMTNLWDEIAN</sequence>